<reference evidence="13 15" key="1">
    <citation type="journal article" date="2020" name="Stud. Mycol.">
        <title>101 Dothideomycetes genomes: a test case for predicting lifestyles and emergence of pathogens.</title>
        <authorList>
            <person name="Haridas S."/>
            <person name="Albert R."/>
            <person name="Binder M."/>
            <person name="Bloem J."/>
            <person name="Labutti K."/>
            <person name="Salamov A."/>
            <person name="Andreopoulos B."/>
            <person name="Baker S."/>
            <person name="Barry K."/>
            <person name="Bills G."/>
            <person name="Bluhm B."/>
            <person name="Cannon C."/>
            <person name="Castanera R."/>
            <person name="Culley D."/>
            <person name="Daum C."/>
            <person name="Ezra D."/>
            <person name="Gonzalez J."/>
            <person name="Henrissat B."/>
            <person name="Kuo A."/>
            <person name="Liang C."/>
            <person name="Lipzen A."/>
            <person name="Lutzoni F."/>
            <person name="Magnuson J."/>
            <person name="Mondo S."/>
            <person name="Nolan M."/>
            <person name="Ohm R."/>
            <person name="Pangilinan J."/>
            <person name="Park H.-J."/>
            <person name="Ramirez L."/>
            <person name="Alfaro M."/>
            <person name="Sun H."/>
            <person name="Tritt A."/>
            <person name="Yoshinaga Y."/>
            <person name="Zwiers L.-H."/>
            <person name="Turgeon B."/>
            <person name="Goodwin S."/>
            <person name="Spatafora J."/>
            <person name="Crous P."/>
            <person name="Grigoriev I."/>
        </authorList>
    </citation>
    <scope>NUCLEOTIDE SEQUENCE</scope>
    <source>
        <strain evidence="13 15">CBS 304.34</strain>
    </source>
</reference>
<feature type="region of interest" description="N-terminal hotdog fold" evidence="8">
    <location>
        <begin position="987"/>
        <end position="1121"/>
    </location>
</feature>
<dbReference type="SMART" id="SM00822">
    <property type="entry name" value="PKS_KR"/>
    <property type="match status" value="1"/>
</dbReference>
<evidence type="ECO:0000256" key="8">
    <source>
        <dbReference type="PROSITE-ProRule" id="PRU01363"/>
    </source>
</evidence>
<dbReference type="Pfam" id="PF13602">
    <property type="entry name" value="ADH_zinc_N_2"/>
    <property type="match status" value="1"/>
</dbReference>
<dbReference type="SUPFAM" id="SSF53335">
    <property type="entry name" value="S-adenosyl-L-methionine-dependent methyltransferases"/>
    <property type="match status" value="1"/>
</dbReference>
<dbReference type="InterPro" id="IPR011032">
    <property type="entry name" value="GroES-like_sf"/>
</dbReference>
<feature type="active site" description="Proton acceptor; for dehydratase activity" evidence="8">
    <location>
        <position position="1022"/>
    </location>
</feature>
<dbReference type="Pfam" id="PF16197">
    <property type="entry name" value="KAsynt_C_assoc"/>
    <property type="match status" value="1"/>
</dbReference>
<dbReference type="FunFam" id="3.40.50.720:FF:000209">
    <property type="entry name" value="Polyketide synthase Pks12"/>
    <property type="match status" value="1"/>
</dbReference>
<dbReference type="PANTHER" id="PTHR43775:SF29">
    <property type="entry name" value="ASPERFURANONE POLYKETIDE SYNTHASE AFOG-RELATED"/>
    <property type="match status" value="1"/>
</dbReference>
<dbReference type="Pfam" id="PF08659">
    <property type="entry name" value="KR"/>
    <property type="match status" value="1"/>
</dbReference>
<keyword evidence="6" id="KW-0511">Multifunctional enzyme</keyword>
<dbReference type="PANTHER" id="PTHR43775">
    <property type="entry name" value="FATTY ACID SYNTHASE"/>
    <property type="match status" value="1"/>
</dbReference>
<dbReference type="InterPro" id="IPR013154">
    <property type="entry name" value="ADH-like_N"/>
</dbReference>
<feature type="domain" description="PKS/mFAS DH" evidence="12">
    <location>
        <begin position="987"/>
        <end position="1285"/>
    </location>
</feature>
<dbReference type="InterPro" id="IPR036291">
    <property type="entry name" value="NAD(P)-bd_dom_sf"/>
</dbReference>
<name>A0A6A6YG60_9PEZI</name>
<evidence type="ECO:0000256" key="3">
    <source>
        <dbReference type="ARBA" id="ARBA00022679"/>
    </source>
</evidence>
<dbReference type="SUPFAM" id="SSF52151">
    <property type="entry name" value="FabD/lysophospholipase-like"/>
    <property type="match status" value="1"/>
</dbReference>
<dbReference type="InterPro" id="IPR056501">
    <property type="entry name" value="NAD-bd_HRPKS_sdrA"/>
</dbReference>
<dbReference type="InterPro" id="IPR050091">
    <property type="entry name" value="PKS_NRPS_Biosynth_Enz"/>
</dbReference>
<feature type="region of interest" description="C-terminal hotdog fold" evidence="8">
    <location>
        <begin position="1137"/>
        <end position="1285"/>
    </location>
</feature>
<reference evidence="15" key="3">
    <citation type="submission" date="2025-04" db="UniProtKB">
        <authorList>
            <consortium name="RefSeq"/>
        </authorList>
    </citation>
    <scope>IDENTIFICATION</scope>
    <source>
        <strain evidence="15">CBS 304.34</strain>
    </source>
</reference>
<dbReference type="PROSITE" id="PS00012">
    <property type="entry name" value="PHOSPHOPANTETHEINE"/>
    <property type="match status" value="1"/>
</dbReference>
<dbReference type="InterPro" id="IPR001227">
    <property type="entry name" value="Ac_transferase_dom_sf"/>
</dbReference>
<dbReference type="GO" id="GO:1901336">
    <property type="term" value="P:lactone biosynthetic process"/>
    <property type="evidence" value="ECO:0007669"/>
    <property type="project" value="UniProtKB-ARBA"/>
</dbReference>
<evidence type="ECO:0000259" key="11">
    <source>
        <dbReference type="PROSITE" id="PS52004"/>
    </source>
</evidence>
<dbReference type="Pfam" id="PF02801">
    <property type="entry name" value="Ketoacyl-synt_C"/>
    <property type="match status" value="1"/>
</dbReference>
<feature type="domain" description="Ketosynthase family 3 (KS3)" evidence="11">
    <location>
        <begin position="28"/>
        <end position="450"/>
    </location>
</feature>
<dbReference type="InterPro" id="IPR049552">
    <property type="entry name" value="PKS_DH_N"/>
</dbReference>
<feature type="region of interest" description="Disordered" evidence="9">
    <location>
        <begin position="1"/>
        <end position="23"/>
    </location>
</feature>
<dbReference type="SMART" id="SM00827">
    <property type="entry name" value="PKS_AT"/>
    <property type="match status" value="1"/>
</dbReference>
<dbReference type="SMART" id="SM00826">
    <property type="entry name" value="PKS_DH"/>
    <property type="match status" value="1"/>
</dbReference>
<dbReference type="Pfam" id="PF00698">
    <property type="entry name" value="Acyl_transf_1"/>
    <property type="match status" value="1"/>
</dbReference>
<organism evidence="13">
    <name type="scientific">Mytilinidion resinicola</name>
    <dbReference type="NCBI Taxonomy" id="574789"/>
    <lineage>
        <taxon>Eukaryota</taxon>
        <taxon>Fungi</taxon>
        <taxon>Dikarya</taxon>
        <taxon>Ascomycota</taxon>
        <taxon>Pezizomycotina</taxon>
        <taxon>Dothideomycetes</taxon>
        <taxon>Pleosporomycetidae</taxon>
        <taxon>Mytilinidiales</taxon>
        <taxon>Mytilinidiaceae</taxon>
        <taxon>Mytilinidion</taxon>
    </lineage>
</organism>
<dbReference type="InterPro" id="IPR006162">
    <property type="entry name" value="Ppantetheine_attach_site"/>
</dbReference>
<evidence type="ECO:0000256" key="9">
    <source>
        <dbReference type="SAM" id="MobiDB-lite"/>
    </source>
</evidence>
<dbReference type="InterPro" id="IPR014031">
    <property type="entry name" value="Ketoacyl_synth_C"/>
</dbReference>
<dbReference type="SMART" id="SM00829">
    <property type="entry name" value="PKS_ER"/>
    <property type="match status" value="1"/>
</dbReference>
<dbReference type="GeneID" id="54463924"/>
<gene>
    <name evidence="13 15" type="ORF">BDZ99DRAFT_490079</name>
</gene>
<keyword evidence="7" id="KW-0012">Acyltransferase</keyword>
<evidence type="ECO:0000313" key="14">
    <source>
        <dbReference type="Proteomes" id="UP000504636"/>
    </source>
</evidence>
<dbReference type="SUPFAM" id="SSF50129">
    <property type="entry name" value="GroES-like"/>
    <property type="match status" value="1"/>
</dbReference>
<keyword evidence="4" id="KW-0521">NADP</keyword>
<evidence type="ECO:0000256" key="2">
    <source>
        <dbReference type="ARBA" id="ARBA00022553"/>
    </source>
</evidence>
<dbReference type="InterPro" id="IPR057326">
    <property type="entry name" value="KR_dom"/>
</dbReference>
<accession>A0A6A6YG60</accession>
<dbReference type="PROSITE" id="PS50075">
    <property type="entry name" value="CARRIER"/>
    <property type="match status" value="1"/>
</dbReference>
<reference evidence="15" key="2">
    <citation type="submission" date="2020-04" db="EMBL/GenBank/DDBJ databases">
        <authorList>
            <consortium name="NCBI Genome Project"/>
        </authorList>
    </citation>
    <scope>NUCLEOTIDE SEQUENCE</scope>
    <source>
        <strain evidence="15">CBS 304.34</strain>
    </source>
</reference>
<dbReference type="CDD" id="cd00833">
    <property type="entry name" value="PKS"/>
    <property type="match status" value="1"/>
</dbReference>
<dbReference type="InterPro" id="IPR049900">
    <property type="entry name" value="PKS_mFAS_DH"/>
</dbReference>
<keyword evidence="14" id="KW-1185">Reference proteome</keyword>
<dbReference type="InterPro" id="IPR018201">
    <property type="entry name" value="Ketoacyl_synth_AS"/>
</dbReference>
<dbReference type="GO" id="GO:0004315">
    <property type="term" value="F:3-oxoacyl-[acyl-carrier-protein] synthase activity"/>
    <property type="evidence" value="ECO:0007669"/>
    <property type="project" value="InterPro"/>
</dbReference>
<dbReference type="GO" id="GO:0016491">
    <property type="term" value="F:oxidoreductase activity"/>
    <property type="evidence" value="ECO:0007669"/>
    <property type="project" value="UniProtKB-KW"/>
</dbReference>
<dbReference type="SUPFAM" id="SSF53901">
    <property type="entry name" value="Thiolase-like"/>
    <property type="match status" value="1"/>
</dbReference>
<dbReference type="SUPFAM" id="SSF51735">
    <property type="entry name" value="NAD(P)-binding Rossmann-fold domains"/>
    <property type="match status" value="2"/>
</dbReference>
<dbReference type="SUPFAM" id="SSF55048">
    <property type="entry name" value="Probable ACP-binding domain of malonyl-CoA ACP transacylase"/>
    <property type="match status" value="1"/>
</dbReference>
<dbReference type="PROSITE" id="PS52004">
    <property type="entry name" value="KS3_2"/>
    <property type="match status" value="1"/>
</dbReference>
<evidence type="ECO:0000313" key="13">
    <source>
        <dbReference type="EMBL" id="KAF2807004.1"/>
    </source>
</evidence>
<dbReference type="PROSITE" id="PS52019">
    <property type="entry name" value="PKS_MFAS_DH"/>
    <property type="match status" value="1"/>
</dbReference>
<evidence type="ECO:0000256" key="1">
    <source>
        <dbReference type="ARBA" id="ARBA00022450"/>
    </source>
</evidence>
<feature type="domain" description="Carrier" evidence="10">
    <location>
        <begin position="2502"/>
        <end position="2579"/>
    </location>
</feature>
<keyword evidence="5" id="KW-0560">Oxidoreductase</keyword>
<feature type="active site" description="Proton donor; for dehydratase activity" evidence="8">
    <location>
        <position position="1193"/>
    </location>
</feature>
<dbReference type="Pfam" id="PF08242">
    <property type="entry name" value="Methyltransf_12"/>
    <property type="match status" value="1"/>
</dbReference>
<dbReference type="Pfam" id="PF23297">
    <property type="entry name" value="ACP_SdgA_C"/>
    <property type="match status" value="1"/>
</dbReference>
<dbReference type="SMART" id="SM00825">
    <property type="entry name" value="PKS_KS"/>
    <property type="match status" value="1"/>
</dbReference>
<dbReference type="SUPFAM" id="SSF47336">
    <property type="entry name" value="ACP-like"/>
    <property type="match status" value="1"/>
</dbReference>
<dbReference type="Gene3D" id="3.90.180.10">
    <property type="entry name" value="Medium-chain alcohol dehydrogenases, catalytic domain"/>
    <property type="match status" value="1"/>
</dbReference>
<dbReference type="GO" id="GO:0030639">
    <property type="term" value="P:polyketide biosynthetic process"/>
    <property type="evidence" value="ECO:0007669"/>
    <property type="project" value="UniProtKB-ARBA"/>
</dbReference>
<dbReference type="Gene3D" id="3.40.366.10">
    <property type="entry name" value="Malonyl-Coenzyme A Acyl Carrier Protein, domain 2"/>
    <property type="match status" value="1"/>
</dbReference>
<dbReference type="CDD" id="cd05195">
    <property type="entry name" value="enoyl_red"/>
    <property type="match status" value="1"/>
</dbReference>
<dbReference type="InterPro" id="IPR032821">
    <property type="entry name" value="PKS_assoc"/>
</dbReference>
<dbReference type="OrthoDB" id="329835at2759"/>
<dbReference type="GO" id="GO:0004312">
    <property type="term" value="F:fatty acid synthase activity"/>
    <property type="evidence" value="ECO:0007669"/>
    <property type="project" value="TreeGrafter"/>
</dbReference>
<dbReference type="InterPro" id="IPR009081">
    <property type="entry name" value="PP-bd_ACP"/>
</dbReference>
<dbReference type="InterPro" id="IPR049551">
    <property type="entry name" value="PKS_DH_C"/>
</dbReference>
<dbReference type="InterPro" id="IPR020807">
    <property type="entry name" value="PKS_DH"/>
</dbReference>
<dbReference type="InterPro" id="IPR013217">
    <property type="entry name" value="Methyltransf_12"/>
</dbReference>
<protein>
    <submittedName>
        <fullName evidence="13 15">Polyketide synthase</fullName>
    </submittedName>
</protein>
<dbReference type="InterPro" id="IPR020843">
    <property type="entry name" value="ER"/>
</dbReference>
<dbReference type="Pfam" id="PF08240">
    <property type="entry name" value="ADH_N"/>
    <property type="match status" value="1"/>
</dbReference>
<dbReference type="InterPro" id="IPR016035">
    <property type="entry name" value="Acyl_Trfase/lysoPLipase"/>
</dbReference>
<dbReference type="Pfam" id="PF21089">
    <property type="entry name" value="PKS_DH_N"/>
    <property type="match status" value="1"/>
</dbReference>
<evidence type="ECO:0000256" key="6">
    <source>
        <dbReference type="ARBA" id="ARBA00023268"/>
    </source>
</evidence>
<feature type="compositionally biased region" description="Basic and acidic residues" evidence="9">
    <location>
        <begin position="1"/>
        <end position="11"/>
    </location>
</feature>
<sequence length="2588" mass="283535">MSPHFLDERDASVQASDSIPTTSHDEIQDAIAITGFSIDFPQASTADEFWELLAKGRSAARHFPSERLNHGAWHNAAEGSQGSIRPQRSYFLDRDIGAFDAPFFSITEAEAEAMDPQQRGLLETTYRALEDAGMPISTISGTDASVFTGCFTADYLLLAAKDPERLPKYFATGSAGAMLSNRISTFFNLTGPSMTIDTACSSSLVALDMACESLRRGSSSLGIVTGCNLIYSLDFTIGLSNMGFLSPEGICHSFDARANGYARGEGFGALIIKPLSAALRDGDTIRAVIRATGSNQNGYTTLAHPSKDAQIRLIQDTYRRARLDMSVTQFIEAHGTGTSAGDPIEAAAIGEAFRSSPRKSPLLVGASKANVGHLEGTSGIAGVVKTILVLERGIIPPIADLDQLNPAIDDEFWNLTFPMACVPWPTKGLRRASVNSFGFGGSNAHAVLDDAHHFLAQHGLQGNHCTSTSPPGNADIDRSSQLPSMVSTNRTMSVERPQLFVWSTADEKAISRLLELYHSHLENMTTSHAQKEIYNLSLATTLSDRRSILPWKSFIVANNMDELIKATETVPVSVKSKPNAQLGFVFTGQGAQWVNMGAELLLYPTFRQRLLQAEQYLQALGCSWQIIDLIGNHEASSTGDIHDAQFAQPLCTILQMALVDLLQTFNITPSVVLGHSSGEIAAAYAAGAISCESGWKLAYYRGTLSSELSKKSSVSGAMMSVALNHDVATSYMKTIAPSTGSRFLCVACINSPSNVTISGDTSSIQRLKLYLDQEGVFNRVLTVPVAYHSPQMEGISLAYERAISPLGNEKKDGRGCPMISTVTGKRISPAELLRPSYWVGNMVSPVRFADAIETCCIPSGRRATRKIDLSHRNTVCATELLEIGPHSALQSSIREILIDAPGGKPVGYASLLIRHKHAIVTLMNALGRLYCLGYLLEVTQLNAIGDKPQRQAVTLPGLPQYPFDHSKTYWTESRISRNLRFRTHGSNSLIGAPVMDGNPLEPRWRNFLSASPTSMCAWVRDHKINGTVLLPAAGMMVMAIEVVSQILESGPLPIVAYEIRNAKFLSALAVPLEEEGIETHICLRHAADSLHPGFEFSICTRGDSSTLEICRGHVHAIFDDRNSTSIEDAHETAEAARMISTKVEDFLRQSPKEDSGQKLYSRLYNLGYHFGESFRRIQNIHYDDGVIHPATLDGILQMMLPAATLGGNRDISTTVPTRIVRLRIFKNDRLHNASHISPLQAHVSLHRINSRTISSRINAYDPDSGTLVVTADGVEATAVTDSDFDHADQEKARRLCFDLKFRPDISLLNKTELEKLLSEARPTCPDPTEYWRDIMTFISGIMRKASQEVSPSDVASQAPHLRKHFAWITEHPASKMESDVALDELHVRIRSHGRLGEIYSNFGQYLNQILKGERDALEILSGDNVLRDYYDVARDSWKFMSPMKTYIELLSHKNPALKILEVGAGTGSTTKHILEALAASTSHGISARFSQFDFTDISRSFLAKAEDEFREYPKMRYGILNVEEDPSAQGYEPESYDLVVAANVLHATKSLDVTLSSLRKVLKKNGKLVLIEITEPEFIAAPIIFGCLSGWWQSTDSYRTQSPCISAQQWDQVLKRNNFSGVDILSRDHDNSYHNVSLMISTAISSATPINIATASELTPVTELESATRLELQSTIAVDNRFTRIIGGLDTSYDSGLAQTVKEQIGNSQVVIGSFRDAASTSDLSDCLVIVAYEPPWQQLDQLSDDQFCHFQTVLTRAKALLWISEATASDINCPQHAMITGFARTLRTERTGLIFTHLILSGEGEDSRRRHISQALENTLVGIKTGAYEPELSVSNGLLTIPRIYEDDDLDQTVYSMTVPQPQETHWGHRDLTLQIKSPGLLDSLYFAELSQDASVLAPDELEVEVRATGVNFKDVLVAMGQVNDSTFGTECSGVVLRAGNQCNARPGDRVVVCHLDAFRRTIRCRDFAVALVPEKLSFAEAASIPTNFITAYRALFDTARLQSGETVLIHAGAGGTGQAAIQVAEYLGAIVFTTVSSESKKQLLMQLYQIPEEHILYSRDLSFAKAIQRLTKGKGVDVVLNSLSGSSLLASWECIAPYGRFIEIGKRDILDRRNLPLAQFERNVTFSAIDIAAMATERPDLVSRSLANVLRLFECGALRVVRPFKTFPIARVEEAFRYLQTGKNSGKVVVEMTPSMQVSALVPARTMWTLNAKSTYVIAGGLGGQGRSIAKWLVSRGARHLLLLSRRGSSSTVAIKFVEEMKGMGVTVSAPTCDITNRNALSKVLGHCARSMPPIKGCFQSSAVFRDTYFDKMTCNEWNEALLPKVTGSWNLHSLLPHDMDFFIFLSSLTGIIGSQVQTNYAAGNTFEDALAQYRVSIGQKATSIDLSAMQSEGVLADHREVFEQIVNVKQLLPMSQEELFAILSQYCQPTMTRAQVITGLELPASVAAKGAQEPAWMSQPMFSILHQLSPTTTSANTSDSSATAQDTNTLLQSAESPEQLTNVLLAALRQKLSKFLSITTENFDVDKPLHSYGVDSLIAMELRNWFLKVLKVEVSVFEVLGGSSTRSLAATVAQKIEPGRDDVGP</sequence>
<evidence type="ECO:0000256" key="7">
    <source>
        <dbReference type="ARBA" id="ARBA00023315"/>
    </source>
</evidence>
<dbReference type="GO" id="GO:0006633">
    <property type="term" value="P:fatty acid biosynthetic process"/>
    <property type="evidence" value="ECO:0007669"/>
    <property type="project" value="InterPro"/>
</dbReference>
<keyword evidence="1" id="KW-0596">Phosphopantetheine</keyword>
<dbReference type="InterPro" id="IPR042104">
    <property type="entry name" value="PKS_dehydratase_sf"/>
</dbReference>
<dbReference type="GO" id="GO:0031177">
    <property type="term" value="F:phosphopantetheine binding"/>
    <property type="evidence" value="ECO:0007669"/>
    <property type="project" value="InterPro"/>
</dbReference>
<dbReference type="SMART" id="SM00823">
    <property type="entry name" value="PKS_PP"/>
    <property type="match status" value="1"/>
</dbReference>
<dbReference type="Gene3D" id="3.40.50.150">
    <property type="entry name" value="Vaccinia Virus protein VP39"/>
    <property type="match status" value="1"/>
</dbReference>
<dbReference type="InterPro" id="IPR020841">
    <property type="entry name" value="PKS_Beta-ketoAc_synthase_dom"/>
</dbReference>
<dbReference type="Pfam" id="PF23114">
    <property type="entry name" value="NAD-bd_HRPKS_sdrA"/>
    <property type="match status" value="1"/>
</dbReference>
<dbReference type="InterPro" id="IPR020806">
    <property type="entry name" value="PKS_PP-bd"/>
</dbReference>
<evidence type="ECO:0000259" key="10">
    <source>
        <dbReference type="PROSITE" id="PS50075"/>
    </source>
</evidence>
<dbReference type="InterPro" id="IPR016036">
    <property type="entry name" value="Malonyl_transacylase_ACP-bd"/>
</dbReference>
<keyword evidence="2" id="KW-0597">Phosphoprotein</keyword>
<dbReference type="Gene3D" id="3.10.129.110">
    <property type="entry name" value="Polyketide synthase dehydratase"/>
    <property type="match status" value="1"/>
</dbReference>
<dbReference type="PROSITE" id="PS00606">
    <property type="entry name" value="KS3_1"/>
    <property type="match status" value="1"/>
</dbReference>
<evidence type="ECO:0000256" key="5">
    <source>
        <dbReference type="ARBA" id="ARBA00023002"/>
    </source>
</evidence>
<evidence type="ECO:0000259" key="12">
    <source>
        <dbReference type="PROSITE" id="PS52019"/>
    </source>
</evidence>
<dbReference type="Pfam" id="PF14765">
    <property type="entry name" value="PS-DH"/>
    <property type="match status" value="1"/>
</dbReference>
<dbReference type="Proteomes" id="UP000504636">
    <property type="component" value="Unplaced"/>
</dbReference>
<proteinExistence type="predicted"/>
<dbReference type="Gene3D" id="3.40.50.720">
    <property type="entry name" value="NAD(P)-binding Rossmann-like Domain"/>
    <property type="match status" value="1"/>
</dbReference>
<dbReference type="CDD" id="cd02440">
    <property type="entry name" value="AdoMet_MTases"/>
    <property type="match status" value="1"/>
</dbReference>
<dbReference type="InterPro" id="IPR014043">
    <property type="entry name" value="Acyl_transferase_dom"/>
</dbReference>
<dbReference type="Pfam" id="PF00109">
    <property type="entry name" value="ketoacyl-synt"/>
    <property type="match status" value="1"/>
</dbReference>
<dbReference type="InterPro" id="IPR016039">
    <property type="entry name" value="Thiolase-like"/>
</dbReference>
<evidence type="ECO:0000313" key="15">
    <source>
        <dbReference type="RefSeq" id="XP_033573968.1"/>
    </source>
</evidence>
<evidence type="ECO:0000256" key="4">
    <source>
        <dbReference type="ARBA" id="ARBA00022857"/>
    </source>
</evidence>
<dbReference type="Gene3D" id="3.40.47.10">
    <property type="match status" value="1"/>
</dbReference>
<dbReference type="Gene3D" id="1.10.1200.10">
    <property type="entry name" value="ACP-like"/>
    <property type="match status" value="1"/>
</dbReference>
<dbReference type="InterPro" id="IPR014030">
    <property type="entry name" value="Ketoacyl_synth_N"/>
</dbReference>
<dbReference type="EMBL" id="MU003706">
    <property type="protein sequence ID" value="KAF2807004.1"/>
    <property type="molecule type" value="Genomic_DNA"/>
</dbReference>
<dbReference type="RefSeq" id="XP_033573968.1">
    <property type="nucleotide sequence ID" value="XM_033723031.1"/>
</dbReference>
<dbReference type="InterPro" id="IPR036736">
    <property type="entry name" value="ACP-like_sf"/>
</dbReference>
<dbReference type="InterPro" id="IPR013968">
    <property type="entry name" value="PKS_KR"/>
</dbReference>
<feature type="compositionally biased region" description="Polar residues" evidence="9">
    <location>
        <begin position="13"/>
        <end position="22"/>
    </location>
</feature>
<keyword evidence="3" id="KW-0808">Transferase</keyword>
<dbReference type="InterPro" id="IPR029063">
    <property type="entry name" value="SAM-dependent_MTases_sf"/>
</dbReference>